<proteinExistence type="predicted"/>
<reference evidence="2 3" key="1">
    <citation type="submission" date="2009-01" db="EMBL/GenBank/DDBJ databases">
        <title>Complete sequence of chromosome of Methylobacterium nodulans ORS 2060.</title>
        <authorList>
            <consortium name="US DOE Joint Genome Institute"/>
            <person name="Lucas S."/>
            <person name="Copeland A."/>
            <person name="Lapidus A."/>
            <person name="Glavina del Rio T."/>
            <person name="Dalin E."/>
            <person name="Tice H."/>
            <person name="Bruce D."/>
            <person name="Goodwin L."/>
            <person name="Pitluck S."/>
            <person name="Sims D."/>
            <person name="Brettin T."/>
            <person name="Detter J.C."/>
            <person name="Han C."/>
            <person name="Larimer F."/>
            <person name="Land M."/>
            <person name="Hauser L."/>
            <person name="Kyrpides N."/>
            <person name="Ivanova N."/>
            <person name="Marx C.J."/>
            <person name="Richardson P."/>
        </authorList>
    </citation>
    <scope>NUCLEOTIDE SEQUENCE [LARGE SCALE GENOMIC DNA]</scope>
    <source>
        <strain evidence="3">LMG 21967 / CNCM I-2342 / ORS 2060</strain>
    </source>
</reference>
<gene>
    <name evidence="2" type="ordered locus">Mnod_5504</name>
</gene>
<evidence type="ECO:0000313" key="2">
    <source>
        <dbReference type="EMBL" id="ACL60348.1"/>
    </source>
</evidence>
<name>B8IP30_METNO</name>
<dbReference type="AlphaFoldDB" id="B8IP30"/>
<protein>
    <submittedName>
        <fullName evidence="2">Uncharacterized protein</fullName>
    </submittedName>
</protein>
<dbReference type="KEGG" id="mno:Mnod_5504"/>
<dbReference type="Proteomes" id="UP000008207">
    <property type="component" value="Chromosome"/>
</dbReference>
<feature type="compositionally biased region" description="Basic and acidic residues" evidence="1">
    <location>
        <begin position="52"/>
        <end position="72"/>
    </location>
</feature>
<sequence>MRSGAGFHACQLRLRPIDVRFLAHSALLAGLTQRGRLAWAAGNRETQTPARGRLERASKPMGRQAERQRPPRETAAAVITLRWDARCQAAPSS</sequence>
<dbReference type="HOGENOM" id="CLU_2396303_0_0_5"/>
<keyword evidence="3" id="KW-1185">Reference proteome</keyword>
<evidence type="ECO:0000313" key="3">
    <source>
        <dbReference type="Proteomes" id="UP000008207"/>
    </source>
</evidence>
<feature type="region of interest" description="Disordered" evidence="1">
    <location>
        <begin position="43"/>
        <end position="73"/>
    </location>
</feature>
<organism evidence="2 3">
    <name type="scientific">Methylobacterium nodulans (strain LMG 21967 / CNCM I-2342 / ORS 2060)</name>
    <dbReference type="NCBI Taxonomy" id="460265"/>
    <lineage>
        <taxon>Bacteria</taxon>
        <taxon>Pseudomonadati</taxon>
        <taxon>Pseudomonadota</taxon>
        <taxon>Alphaproteobacteria</taxon>
        <taxon>Hyphomicrobiales</taxon>
        <taxon>Methylobacteriaceae</taxon>
        <taxon>Methylobacterium</taxon>
    </lineage>
</organism>
<evidence type="ECO:0000256" key="1">
    <source>
        <dbReference type="SAM" id="MobiDB-lite"/>
    </source>
</evidence>
<dbReference type="EMBL" id="CP001349">
    <property type="protein sequence ID" value="ACL60348.1"/>
    <property type="molecule type" value="Genomic_DNA"/>
</dbReference>
<accession>B8IP30</accession>